<dbReference type="PANTHER" id="PTHR38926:SF5">
    <property type="entry name" value="F-BOX AND LEUCINE-RICH REPEAT PROTEIN 6"/>
    <property type="match status" value="1"/>
</dbReference>
<evidence type="ECO:0008006" key="3">
    <source>
        <dbReference type="Google" id="ProtNLM"/>
    </source>
</evidence>
<sequence>MNSPFAHHLGTNYCPTDEEIPDIRALLVEPSLRLQRLNAKIAELQMALEKLAEERESLVVYMDGYKALISPLRRLPLDIIQEIFLACIPTHRNCVMSASEAPVLLGRICSSWRAIAYSTPRLWTQIHLVEPNRFYGVDMPSVEAKAAQRFAATKMWLDRSGDCPLSISLICGIEDAEYTSTTPSHTPPFSQALIPFAARWQHVDFLLSPAGLDSILGLVESDVPLLQSVKLQYDYPLEPRTTQLGSLGMLRGPRISSFCGSGNDIISENLPLRWAQLTVLAMTTAGPWQSLMTSESALEILRRCPELRTCRLTVNDGMESGVPSLPAIELKSLNTLELHCEVVHYTLFHLLDRLSLPELRNFALSGRASVPHDFPSLAKSFTGWPRLESVDITSNTFSKASLLESFRSLPDTVQELKIHDIPSDPGAPLITSLDDDALAILTPTDGLHPQCPVLEVLDIVHCTDVTDEAIFRFIAARMSDEFETKLKRVHFRCNRGVVLDILPSLQPFIENGLDVSINYIVPFKPRSSPWQGLLDAPIDDLRFTEY</sequence>
<accession>A0AAD7K6X4</accession>
<dbReference type="PANTHER" id="PTHR38926">
    <property type="entry name" value="F-BOX DOMAIN CONTAINING PROTEIN, EXPRESSED"/>
    <property type="match status" value="1"/>
</dbReference>
<dbReference type="AlphaFoldDB" id="A0AAD7K6X4"/>
<dbReference type="Gene3D" id="3.80.10.10">
    <property type="entry name" value="Ribonuclease Inhibitor"/>
    <property type="match status" value="1"/>
</dbReference>
<reference evidence="1" key="1">
    <citation type="submission" date="2023-03" db="EMBL/GenBank/DDBJ databases">
        <title>Massive genome expansion in bonnet fungi (Mycena s.s.) driven by repeated elements and novel gene families across ecological guilds.</title>
        <authorList>
            <consortium name="Lawrence Berkeley National Laboratory"/>
            <person name="Harder C.B."/>
            <person name="Miyauchi S."/>
            <person name="Viragh M."/>
            <person name="Kuo A."/>
            <person name="Thoen E."/>
            <person name="Andreopoulos B."/>
            <person name="Lu D."/>
            <person name="Skrede I."/>
            <person name="Drula E."/>
            <person name="Henrissat B."/>
            <person name="Morin E."/>
            <person name="Kohler A."/>
            <person name="Barry K."/>
            <person name="LaButti K."/>
            <person name="Morin E."/>
            <person name="Salamov A."/>
            <person name="Lipzen A."/>
            <person name="Mereny Z."/>
            <person name="Hegedus B."/>
            <person name="Baldrian P."/>
            <person name="Stursova M."/>
            <person name="Weitz H."/>
            <person name="Taylor A."/>
            <person name="Grigoriev I.V."/>
            <person name="Nagy L.G."/>
            <person name="Martin F."/>
            <person name="Kauserud H."/>
        </authorList>
    </citation>
    <scope>NUCLEOTIDE SEQUENCE</scope>
    <source>
        <strain evidence="1">CBHHK182m</strain>
    </source>
</reference>
<proteinExistence type="predicted"/>
<keyword evidence="2" id="KW-1185">Reference proteome</keyword>
<name>A0AAD7K6X4_9AGAR</name>
<evidence type="ECO:0000313" key="2">
    <source>
        <dbReference type="Proteomes" id="UP001215598"/>
    </source>
</evidence>
<evidence type="ECO:0000313" key="1">
    <source>
        <dbReference type="EMBL" id="KAJ7778382.1"/>
    </source>
</evidence>
<protein>
    <recommendedName>
        <fullName evidence="3">F-box domain-containing protein</fullName>
    </recommendedName>
</protein>
<dbReference type="EMBL" id="JARKIB010000007">
    <property type="protein sequence ID" value="KAJ7778382.1"/>
    <property type="molecule type" value="Genomic_DNA"/>
</dbReference>
<dbReference type="SUPFAM" id="SSF52047">
    <property type="entry name" value="RNI-like"/>
    <property type="match status" value="1"/>
</dbReference>
<organism evidence="1 2">
    <name type="scientific">Mycena metata</name>
    <dbReference type="NCBI Taxonomy" id="1033252"/>
    <lineage>
        <taxon>Eukaryota</taxon>
        <taxon>Fungi</taxon>
        <taxon>Dikarya</taxon>
        <taxon>Basidiomycota</taxon>
        <taxon>Agaricomycotina</taxon>
        <taxon>Agaricomycetes</taxon>
        <taxon>Agaricomycetidae</taxon>
        <taxon>Agaricales</taxon>
        <taxon>Marasmiineae</taxon>
        <taxon>Mycenaceae</taxon>
        <taxon>Mycena</taxon>
    </lineage>
</organism>
<comment type="caution">
    <text evidence="1">The sequence shown here is derived from an EMBL/GenBank/DDBJ whole genome shotgun (WGS) entry which is preliminary data.</text>
</comment>
<gene>
    <name evidence="1" type="ORF">B0H16DRAFT_1360355</name>
</gene>
<dbReference type="InterPro" id="IPR032675">
    <property type="entry name" value="LRR_dom_sf"/>
</dbReference>
<dbReference type="Proteomes" id="UP001215598">
    <property type="component" value="Unassembled WGS sequence"/>
</dbReference>